<name>A0ABY9YUC0_9GAMM</name>
<dbReference type="EMBL" id="CP115541">
    <property type="protein sequence ID" value="WNH54303.1"/>
    <property type="molecule type" value="Genomic_DNA"/>
</dbReference>
<keyword evidence="2" id="KW-1185">Reference proteome</keyword>
<proteinExistence type="predicted"/>
<dbReference type="RefSeq" id="WP_311193411.1">
    <property type="nucleotide sequence ID" value="NZ_CP115541.1"/>
</dbReference>
<accession>A0ABY9YUC0</accession>
<dbReference type="NCBIfam" id="TIGR04509">
    <property type="entry name" value="mod_pep_NH_fam"/>
    <property type="match status" value="1"/>
</dbReference>
<protein>
    <submittedName>
        <fullName evidence="1">NHLP-related RiPP peptide</fullName>
    </submittedName>
</protein>
<sequence length="100" mass="10750">MSDENNGKSKISPEAAAQLVSRLIDDADFRALFQADAAKALTEIGYGTDAVPDCCDVTQLASVDELRAVQTQLEKYLSTSQSTMQVIFCFEAGKVASALR</sequence>
<organism evidence="1 2">
    <name type="scientific">Stenotrophomonas oahuensis</name>
    <dbReference type="NCBI Taxonomy" id="3003271"/>
    <lineage>
        <taxon>Bacteria</taxon>
        <taxon>Pseudomonadati</taxon>
        <taxon>Pseudomonadota</taxon>
        <taxon>Gammaproteobacteria</taxon>
        <taxon>Lysobacterales</taxon>
        <taxon>Lysobacteraceae</taxon>
        <taxon>Stenotrophomonas</taxon>
    </lineage>
</organism>
<evidence type="ECO:0000313" key="2">
    <source>
        <dbReference type="Proteomes" id="UP001302072"/>
    </source>
</evidence>
<dbReference type="InterPro" id="IPR030976">
    <property type="entry name" value="Mod_pep_NH_fam"/>
</dbReference>
<reference evidence="1 2" key="1">
    <citation type="submission" date="2022-12" db="EMBL/GenBank/DDBJ databases">
        <title>Two new species, Stenotrophomonas aracearum and Stenotrophomonas oahuensis, isolated from Anthurium (Araceae family) in Hawaii.</title>
        <authorList>
            <person name="Chunag S.C."/>
            <person name="Dobhal S."/>
            <person name="Alvarez A."/>
            <person name="Arif M."/>
        </authorList>
    </citation>
    <scope>NUCLEOTIDE SEQUENCE [LARGE SCALE GENOMIC DNA]</scope>
    <source>
        <strain evidence="1 2">A5586</strain>
    </source>
</reference>
<dbReference type="Gene3D" id="3.90.330.10">
    <property type="entry name" value="Nitrile hydratase alpha /Thiocyanate hydrolase gamma"/>
    <property type="match status" value="1"/>
</dbReference>
<dbReference type="Proteomes" id="UP001302072">
    <property type="component" value="Chromosome"/>
</dbReference>
<dbReference type="SUPFAM" id="SSF56209">
    <property type="entry name" value="Nitrile hydratase alpha chain"/>
    <property type="match status" value="1"/>
</dbReference>
<dbReference type="InterPro" id="IPR036648">
    <property type="entry name" value="CN_Hdrase_a/SCN_Hdrase_g_sf"/>
</dbReference>
<gene>
    <name evidence="1" type="ORF">PDM29_08505</name>
</gene>
<evidence type="ECO:0000313" key="1">
    <source>
        <dbReference type="EMBL" id="WNH54303.1"/>
    </source>
</evidence>